<evidence type="ECO:0000256" key="8">
    <source>
        <dbReference type="ARBA" id="ARBA00022833"/>
    </source>
</evidence>
<dbReference type="GO" id="GO:0004222">
    <property type="term" value="F:metalloendopeptidase activity"/>
    <property type="evidence" value="ECO:0007669"/>
    <property type="project" value="InterPro"/>
</dbReference>
<keyword evidence="7 13" id="KW-0378">Hydrolase</keyword>
<feature type="binding site" evidence="12">
    <location>
        <position position="393"/>
    </location>
    <ligand>
        <name>Zn(2+)</name>
        <dbReference type="ChEBI" id="CHEBI:29105"/>
        <note>catalytic</note>
    </ligand>
</feature>
<dbReference type="Proteomes" id="UP000271241">
    <property type="component" value="Unassembled WGS sequence"/>
</dbReference>
<keyword evidence="17" id="KW-1185">Reference proteome</keyword>
<feature type="domain" description="FTP" evidence="15">
    <location>
        <begin position="33"/>
        <end position="83"/>
    </location>
</feature>
<keyword evidence="4 13" id="KW-0645">Protease</keyword>
<feature type="active site" evidence="11">
    <location>
        <position position="394"/>
    </location>
</feature>
<comment type="subcellular location">
    <subcellularLocation>
        <location evidence="1 13">Secreted</location>
    </subcellularLocation>
</comment>
<evidence type="ECO:0000256" key="3">
    <source>
        <dbReference type="ARBA" id="ARBA00022525"/>
    </source>
</evidence>
<dbReference type="PRINTS" id="PR00999">
    <property type="entry name" value="FUNGALYSIN"/>
</dbReference>
<dbReference type="GO" id="GO:0005615">
    <property type="term" value="C:extracellular space"/>
    <property type="evidence" value="ECO:0007669"/>
    <property type="project" value="InterPro"/>
</dbReference>
<evidence type="ECO:0000256" key="10">
    <source>
        <dbReference type="ARBA" id="ARBA00023145"/>
    </source>
</evidence>
<evidence type="ECO:0000256" key="1">
    <source>
        <dbReference type="ARBA" id="ARBA00004613"/>
    </source>
</evidence>
<dbReference type="SUPFAM" id="SSF55486">
    <property type="entry name" value="Metalloproteases ('zincins'), catalytic domain"/>
    <property type="match status" value="1"/>
</dbReference>
<dbReference type="GO" id="GO:0006508">
    <property type="term" value="P:proteolysis"/>
    <property type="evidence" value="ECO:0007669"/>
    <property type="project" value="UniProtKB-KW"/>
</dbReference>
<protein>
    <recommendedName>
        <fullName evidence="13">Extracellular metalloproteinase</fullName>
        <ecNumber evidence="13">3.4.24.-</ecNumber>
    </recommendedName>
    <alternativeName>
        <fullName evidence="13">Fungalysin</fullName>
    </alternativeName>
</protein>
<keyword evidence="10 13" id="KW-0865">Zymogen</keyword>
<evidence type="ECO:0000256" key="12">
    <source>
        <dbReference type="PIRSR" id="PIRSR601842-2"/>
    </source>
</evidence>
<sequence length="633" mass="69814">MLKSQPTRLLPPSNLEEAALDFVRTQLKVKKGDYKVKSVYTTNDTGVTHVHLKQVFRNLEVSNSDITLNVDKNGKVITYGDNFFRGRDASRHSLWAGAASSRFVSPSNAFSTLAQHIGKPLGSSKITEAALNNQNGESAEYALNGVPGALGQVLARQAYVQVNKDTLEAAWEITVDLGDNYFNAHVSADGKRVLSLIDWVSDASYNVIQFEGADPTTTPRTRVIDPAYKPASPYGWHDFGNGTTTKTTIGNNVQAQVPSKIRANDDGEEKVVVEEFRPESDKLDFDFELDLAKEPSEYREAAVSNLFYMNNIMHDLSYAYGFTEAAGNFQENNWDKGGKGGDAVIANAQDWSGYNNANFATPPDGMQPRMRMYIWDATTPMRDGDLVNEIIAHEYGHGISNRLTGGPRNSNCLGWGEAGGMGEGWSDFFGYWLQFKKEDKNDKITKIGPYVTGDKGVRVYPYSTDMSVNPTTYGYRKQPGWTMVHKTGEIWANMLYQMYWNLVDKLGFSEDKYSVDLTKGNTLAMKLVMDGLKLQPCRPSFVDARDAIIQAEQQLTGGKHVCEIWKAFAKRGLGVHAKSSTIKEDFTLPEECGGPAANSPTTPETAPEPTPTSVPQPPVSTQPPTETPAPKEA</sequence>
<dbReference type="InterPro" id="IPR027268">
    <property type="entry name" value="Peptidase_M4/M1_CTD_sf"/>
</dbReference>
<evidence type="ECO:0000313" key="17">
    <source>
        <dbReference type="Proteomes" id="UP000271241"/>
    </source>
</evidence>
<feature type="compositionally biased region" description="Pro residues" evidence="14">
    <location>
        <begin position="606"/>
        <end position="627"/>
    </location>
</feature>
<keyword evidence="5 12" id="KW-0479">Metal-binding</keyword>
<dbReference type="PANTHER" id="PTHR33478">
    <property type="entry name" value="EXTRACELLULAR METALLOPROTEINASE MEP"/>
    <property type="match status" value="1"/>
</dbReference>
<evidence type="ECO:0000259" key="15">
    <source>
        <dbReference type="Pfam" id="PF07504"/>
    </source>
</evidence>
<dbReference type="Gene3D" id="1.10.390.10">
    <property type="entry name" value="Neutral Protease Domain 2"/>
    <property type="match status" value="1"/>
</dbReference>
<accession>A0A4P9XRV8</accession>
<keyword evidence="9 13" id="KW-0482">Metalloprotease</keyword>
<dbReference type="InterPro" id="IPR050371">
    <property type="entry name" value="Fungal_virulence_M36"/>
</dbReference>
<evidence type="ECO:0000256" key="2">
    <source>
        <dbReference type="ARBA" id="ARBA00006006"/>
    </source>
</evidence>
<evidence type="ECO:0000256" key="14">
    <source>
        <dbReference type="SAM" id="MobiDB-lite"/>
    </source>
</evidence>
<evidence type="ECO:0000256" key="5">
    <source>
        <dbReference type="ARBA" id="ARBA00022723"/>
    </source>
</evidence>
<feature type="region of interest" description="Disordered" evidence="14">
    <location>
        <begin position="587"/>
        <end position="633"/>
    </location>
</feature>
<keyword evidence="6" id="KW-0732">Signal</keyword>
<proteinExistence type="inferred from homology"/>
<evidence type="ECO:0000256" key="11">
    <source>
        <dbReference type="PIRSR" id="PIRSR601842-1"/>
    </source>
</evidence>
<dbReference type="Gene3D" id="3.10.170.10">
    <property type="match status" value="1"/>
</dbReference>
<evidence type="ECO:0000256" key="6">
    <source>
        <dbReference type="ARBA" id="ARBA00022729"/>
    </source>
</evidence>
<dbReference type="InterPro" id="IPR011096">
    <property type="entry name" value="FTP_domain"/>
</dbReference>
<reference evidence="17" key="1">
    <citation type="journal article" date="2018" name="Nat. Microbiol.">
        <title>Leveraging single-cell genomics to expand the fungal tree of life.</title>
        <authorList>
            <person name="Ahrendt S.R."/>
            <person name="Quandt C.A."/>
            <person name="Ciobanu D."/>
            <person name="Clum A."/>
            <person name="Salamov A."/>
            <person name="Andreopoulos B."/>
            <person name="Cheng J.F."/>
            <person name="Woyke T."/>
            <person name="Pelin A."/>
            <person name="Henrissat B."/>
            <person name="Reynolds N.K."/>
            <person name="Benny G.L."/>
            <person name="Smith M.E."/>
            <person name="James T.Y."/>
            <person name="Grigoriev I.V."/>
        </authorList>
    </citation>
    <scope>NUCLEOTIDE SEQUENCE [LARGE SCALE GENOMIC DNA]</scope>
    <source>
        <strain evidence="17">RSA 1356</strain>
    </source>
</reference>
<feature type="binding site" evidence="12">
    <location>
        <position position="397"/>
    </location>
    <ligand>
        <name>Zn(2+)</name>
        <dbReference type="ChEBI" id="CHEBI:29105"/>
        <note>catalytic</note>
    </ligand>
</feature>
<comment type="cofactor">
    <cofactor evidence="12">
        <name>Zn(2+)</name>
        <dbReference type="ChEBI" id="CHEBI:29105"/>
    </cofactor>
    <text evidence="12">Binds 1 zinc ion per subunit.</text>
</comment>
<evidence type="ECO:0000256" key="9">
    <source>
        <dbReference type="ARBA" id="ARBA00023049"/>
    </source>
</evidence>
<name>A0A4P9XRV8_9FUNG</name>
<feature type="binding site" evidence="12">
    <location>
        <position position="202"/>
    </location>
    <ligand>
        <name>Zn(2+)</name>
        <dbReference type="ChEBI" id="CHEBI:29105"/>
        <note>catalytic</note>
    </ligand>
</feature>
<organism evidence="16 17">
    <name type="scientific">Thamnocephalis sphaerospora</name>
    <dbReference type="NCBI Taxonomy" id="78915"/>
    <lineage>
        <taxon>Eukaryota</taxon>
        <taxon>Fungi</taxon>
        <taxon>Fungi incertae sedis</taxon>
        <taxon>Zoopagomycota</taxon>
        <taxon>Zoopagomycotina</taxon>
        <taxon>Zoopagomycetes</taxon>
        <taxon>Zoopagales</taxon>
        <taxon>Sigmoideomycetaceae</taxon>
        <taxon>Thamnocephalis</taxon>
    </lineage>
</organism>
<keyword evidence="8 12" id="KW-0862">Zinc</keyword>
<evidence type="ECO:0000256" key="4">
    <source>
        <dbReference type="ARBA" id="ARBA00022670"/>
    </source>
</evidence>
<dbReference type="OrthoDB" id="3227768at2759"/>
<dbReference type="EMBL" id="KZ992577">
    <property type="protein sequence ID" value="RKP08692.1"/>
    <property type="molecule type" value="Genomic_DNA"/>
</dbReference>
<evidence type="ECO:0000256" key="7">
    <source>
        <dbReference type="ARBA" id="ARBA00022801"/>
    </source>
</evidence>
<dbReference type="GO" id="GO:0008270">
    <property type="term" value="F:zinc ion binding"/>
    <property type="evidence" value="ECO:0007669"/>
    <property type="project" value="InterPro"/>
</dbReference>
<dbReference type="Pfam" id="PF07504">
    <property type="entry name" value="FTP"/>
    <property type="match status" value="1"/>
</dbReference>
<dbReference type="AlphaFoldDB" id="A0A4P9XRV8"/>
<gene>
    <name evidence="16" type="ORF">THASP1DRAFT_15293</name>
</gene>
<dbReference type="InterPro" id="IPR001842">
    <property type="entry name" value="Peptidase_M36"/>
</dbReference>
<comment type="similarity">
    <text evidence="2 13">Belongs to the peptidase M36 family.</text>
</comment>
<dbReference type="CDD" id="cd09596">
    <property type="entry name" value="M36"/>
    <property type="match status" value="1"/>
</dbReference>
<dbReference type="Pfam" id="PF02128">
    <property type="entry name" value="Peptidase_M36"/>
    <property type="match status" value="1"/>
</dbReference>
<dbReference type="EC" id="3.4.24.-" evidence="13"/>
<feature type="binding site" evidence="12">
    <location>
        <position position="423"/>
    </location>
    <ligand>
        <name>Zn(2+)</name>
        <dbReference type="ChEBI" id="CHEBI:29105"/>
        <note>catalytic</note>
    </ligand>
</feature>
<evidence type="ECO:0000313" key="16">
    <source>
        <dbReference type="EMBL" id="RKP08692.1"/>
    </source>
</evidence>
<dbReference type="PANTHER" id="PTHR33478:SF1">
    <property type="entry name" value="EXTRACELLULAR METALLOPROTEINASE MEP"/>
    <property type="match status" value="1"/>
</dbReference>
<keyword evidence="3 13" id="KW-0964">Secreted</keyword>
<evidence type="ECO:0000256" key="13">
    <source>
        <dbReference type="RuleBase" id="RU364017"/>
    </source>
</evidence>